<evidence type="ECO:0000256" key="1">
    <source>
        <dbReference type="ARBA" id="ARBA00022490"/>
    </source>
</evidence>
<dbReference type="STRING" id="1618446.UV61_C0004G0049"/>
<comment type="caution">
    <text evidence="2">The sequence shown here is derived from an EMBL/GenBank/DDBJ whole genome shotgun (WGS) entry which is preliminary data.</text>
</comment>
<accession>A0A0G1FJU3</accession>
<dbReference type="InterPro" id="IPR038136">
    <property type="entry name" value="CofD-like_dom_sf"/>
</dbReference>
<dbReference type="CDD" id="cd07187">
    <property type="entry name" value="YvcK_like"/>
    <property type="match status" value="1"/>
</dbReference>
<proteinExistence type="predicted"/>
<dbReference type="EMBL" id="LCFD01000004">
    <property type="protein sequence ID" value="KKS87123.1"/>
    <property type="molecule type" value="Genomic_DNA"/>
</dbReference>
<sequence length="319" mass="35544">MPKEAKIVCLGGGVGTVQLLRGLRKYTHNITVVVSMADDGGSAGRLRRLYSVPPPGDLINCLAALSNAEPRLAKLLTFRFKGGRWGRDDSLGGQKLGNLILVAMTQLTRDFKTALVEMQRIFRSHGVIFPATNENVSIWAETVEGKVVKGEINIDLGRYSGKREIREVHLEPKLNTTPTEVKQAILEADAIIAGPGDLYTTILPILLVKDIRELLKKAAAKTFFIVNIANKPFETPRYTVADYLEAVTRHLGSYPFKYTLINRNQTPTLPPKFHYSYVPVEADQLKTYNTKIVTGDLVDESFPLYHNPDKVARKIIEML</sequence>
<evidence type="ECO:0000313" key="3">
    <source>
        <dbReference type="Proteomes" id="UP000034050"/>
    </source>
</evidence>
<dbReference type="AlphaFoldDB" id="A0A0G1FJU3"/>
<organism evidence="2 3">
    <name type="scientific">Candidatus Gottesmanbacteria bacterium GW2011_GWB1_43_11</name>
    <dbReference type="NCBI Taxonomy" id="1618446"/>
    <lineage>
        <taxon>Bacteria</taxon>
        <taxon>Candidatus Gottesmaniibacteriota</taxon>
    </lineage>
</organism>
<keyword evidence="1" id="KW-0963">Cytoplasm</keyword>
<dbReference type="SUPFAM" id="SSF142338">
    <property type="entry name" value="CofD-like"/>
    <property type="match status" value="1"/>
</dbReference>
<name>A0A0G1FJU3_9BACT</name>
<dbReference type="Pfam" id="PF01933">
    <property type="entry name" value="CofD"/>
    <property type="match status" value="1"/>
</dbReference>
<dbReference type="PANTHER" id="PTHR30135">
    <property type="entry name" value="UNCHARACTERIZED PROTEIN YVCK-RELATED"/>
    <property type="match status" value="1"/>
</dbReference>
<evidence type="ECO:0008006" key="4">
    <source>
        <dbReference type="Google" id="ProtNLM"/>
    </source>
</evidence>
<reference evidence="2 3" key="1">
    <citation type="journal article" date="2015" name="Nature">
        <title>rRNA introns, odd ribosomes, and small enigmatic genomes across a large radiation of phyla.</title>
        <authorList>
            <person name="Brown C.T."/>
            <person name="Hug L.A."/>
            <person name="Thomas B.C."/>
            <person name="Sharon I."/>
            <person name="Castelle C.J."/>
            <person name="Singh A."/>
            <person name="Wilkins M.J."/>
            <person name="Williams K.H."/>
            <person name="Banfield J.F."/>
        </authorList>
    </citation>
    <scope>NUCLEOTIDE SEQUENCE [LARGE SCALE GENOMIC DNA]</scope>
</reference>
<dbReference type="Gene3D" id="3.40.50.10680">
    <property type="entry name" value="CofD-like domains"/>
    <property type="match status" value="1"/>
</dbReference>
<gene>
    <name evidence="2" type="ORF">UV61_C0004G0049</name>
</gene>
<protein>
    <recommendedName>
        <fullName evidence="4">Gluconeogenesis factor</fullName>
    </recommendedName>
</protein>
<dbReference type="PANTHER" id="PTHR30135:SF3">
    <property type="entry name" value="GLUCONEOGENESIS FACTOR-RELATED"/>
    <property type="match status" value="1"/>
</dbReference>
<dbReference type="NCBIfam" id="TIGR01826">
    <property type="entry name" value="CofD_related"/>
    <property type="match status" value="1"/>
</dbReference>
<dbReference type="InterPro" id="IPR002882">
    <property type="entry name" value="CofD"/>
</dbReference>
<dbReference type="InterPro" id="IPR010119">
    <property type="entry name" value="Gluconeogen_factor"/>
</dbReference>
<dbReference type="Proteomes" id="UP000034050">
    <property type="component" value="Unassembled WGS sequence"/>
</dbReference>
<evidence type="ECO:0000313" key="2">
    <source>
        <dbReference type="EMBL" id="KKS87123.1"/>
    </source>
</evidence>
<dbReference type="GO" id="GO:0043743">
    <property type="term" value="F:LPPG:FO 2-phospho-L-lactate transferase activity"/>
    <property type="evidence" value="ECO:0007669"/>
    <property type="project" value="InterPro"/>
</dbReference>